<accession>N2A8D5</accession>
<dbReference type="OrthoDB" id="6392at2"/>
<dbReference type="EMBL" id="AQFT01000119">
    <property type="protein sequence ID" value="EMZ22713.1"/>
    <property type="molecule type" value="Genomic_DNA"/>
</dbReference>
<dbReference type="InterPro" id="IPR007394">
    <property type="entry name" value="UPF0122"/>
</dbReference>
<dbReference type="AlphaFoldDB" id="N2A8D5"/>
<evidence type="ECO:0000256" key="3">
    <source>
        <dbReference type="HAMAP-Rule" id="MF_00245"/>
    </source>
</evidence>
<sequence>MDRKLEQAYLYDFYGELLTERQRRIYEDFIFNDLSLGEIAQEEGISRQGVHDMVKRSTKALEGYEQRLHLVRKFLSTKERVEQIHALVRAFRIGEDASAQKKSVSETFDRIEQISNAILEEL</sequence>
<comment type="caution">
    <text evidence="4">The sequence shown here is derived from an EMBL/GenBank/DDBJ whole genome shotgun (WGS) entry which is preliminary data.</text>
</comment>
<keyword evidence="5" id="KW-1185">Reference proteome</keyword>
<reference evidence="4 5" key="1">
    <citation type="journal article" date="2014" name="Genome Announc.">
        <title>Draft genome sequences of the altered schaedler flora, a defined bacterial community from gnotobiotic mice.</title>
        <authorList>
            <person name="Wannemuehler M.J."/>
            <person name="Overstreet A.M."/>
            <person name="Ward D.V."/>
            <person name="Phillips G.J."/>
        </authorList>
    </citation>
    <scope>NUCLEOTIDE SEQUENCE [LARGE SCALE GENOMIC DNA]</scope>
    <source>
        <strain evidence="4 5">ASF492</strain>
    </source>
</reference>
<dbReference type="PATRIC" id="fig|1235802.3.peg.4181"/>
<protein>
    <recommendedName>
        <fullName evidence="3">UPF0122 protein C823_03954</fullName>
    </recommendedName>
</protein>
<dbReference type="Proteomes" id="UP000012589">
    <property type="component" value="Unassembled WGS sequence"/>
</dbReference>
<dbReference type="InterPro" id="IPR054831">
    <property type="entry name" value="UPF0122_fam_protein"/>
</dbReference>
<dbReference type="HAMAP" id="MF_00245">
    <property type="entry name" value="UPF0122"/>
    <property type="match status" value="1"/>
</dbReference>
<dbReference type="InterPro" id="IPR036388">
    <property type="entry name" value="WH-like_DNA-bd_sf"/>
</dbReference>
<dbReference type="NCBIfam" id="NF045758">
    <property type="entry name" value="YlxM"/>
    <property type="match status" value="1"/>
</dbReference>
<dbReference type="Gene3D" id="1.10.10.10">
    <property type="entry name" value="Winged helix-like DNA-binding domain superfamily/Winged helix DNA-binding domain"/>
    <property type="match status" value="1"/>
</dbReference>
<comment type="function">
    <text evidence="2 3">Might take part in the signal recognition particle (SRP) pathway. This is inferred from the conservation of its genetic proximity to ftsY/ffh. May be a regulatory protein.</text>
</comment>
<dbReference type="InterPro" id="IPR013324">
    <property type="entry name" value="RNA_pol_sigma_r3/r4-like"/>
</dbReference>
<proteinExistence type="inferred from homology"/>
<dbReference type="STRING" id="1235802.C823_03954"/>
<dbReference type="eggNOG" id="COG2739">
    <property type="taxonomic scope" value="Bacteria"/>
</dbReference>
<gene>
    <name evidence="4" type="ORF">C823_03954</name>
</gene>
<dbReference type="PANTHER" id="PTHR40083:SF1">
    <property type="entry name" value="UPF0122 PROTEIN YLXM"/>
    <property type="match status" value="1"/>
</dbReference>
<dbReference type="HOGENOM" id="CLU_129218_0_0_9"/>
<organism evidence="4 5">
    <name type="scientific">Eubacterium plexicaudatum ASF492</name>
    <dbReference type="NCBI Taxonomy" id="1235802"/>
    <lineage>
        <taxon>Bacteria</taxon>
        <taxon>Bacillati</taxon>
        <taxon>Bacillota</taxon>
        <taxon>Clostridia</taxon>
        <taxon>Eubacteriales</taxon>
        <taxon>Eubacteriaceae</taxon>
        <taxon>Eubacterium</taxon>
    </lineage>
</organism>
<name>N2A8D5_9FIRM</name>
<comment type="similarity">
    <text evidence="1 3">Belongs to the UPF0122 family.</text>
</comment>
<evidence type="ECO:0000256" key="2">
    <source>
        <dbReference type="ARBA" id="ARBA00024764"/>
    </source>
</evidence>
<dbReference type="SUPFAM" id="SSF88659">
    <property type="entry name" value="Sigma3 and sigma4 domains of RNA polymerase sigma factors"/>
    <property type="match status" value="1"/>
</dbReference>
<dbReference type="Pfam" id="PF04297">
    <property type="entry name" value="UPF0122"/>
    <property type="match status" value="1"/>
</dbReference>
<evidence type="ECO:0000313" key="5">
    <source>
        <dbReference type="Proteomes" id="UP000012589"/>
    </source>
</evidence>
<evidence type="ECO:0000313" key="4">
    <source>
        <dbReference type="EMBL" id="EMZ22713.1"/>
    </source>
</evidence>
<evidence type="ECO:0000256" key="1">
    <source>
        <dbReference type="ARBA" id="ARBA00008720"/>
    </source>
</evidence>
<dbReference type="PANTHER" id="PTHR40083">
    <property type="entry name" value="UPF0122 PROTEIN CBO2450/CLC_2298"/>
    <property type="match status" value="1"/>
</dbReference>